<keyword evidence="2" id="KW-1003">Cell membrane</keyword>
<evidence type="ECO:0000256" key="2">
    <source>
        <dbReference type="ARBA" id="ARBA00022475"/>
    </source>
</evidence>
<evidence type="ECO:0000313" key="9">
    <source>
        <dbReference type="Proteomes" id="UP000094094"/>
    </source>
</evidence>
<dbReference type="OrthoDB" id="3690525at2"/>
<dbReference type="PANTHER" id="PTHR23513:SF11">
    <property type="entry name" value="STAPHYLOFERRIN A TRANSPORTER"/>
    <property type="match status" value="1"/>
</dbReference>
<dbReference type="Gene3D" id="1.20.1250.20">
    <property type="entry name" value="MFS general substrate transporter like domains"/>
    <property type="match status" value="1"/>
</dbReference>
<feature type="transmembrane region" description="Helical" evidence="7">
    <location>
        <begin position="150"/>
        <end position="171"/>
    </location>
</feature>
<keyword evidence="3 7" id="KW-0812">Transmembrane</keyword>
<evidence type="ECO:0000256" key="4">
    <source>
        <dbReference type="ARBA" id="ARBA00022989"/>
    </source>
</evidence>
<accession>A0A1D7VRN1</accession>
<name>A0A1D7VRN1_9ACTN</name>
<feature type="region of interest" description="Disordered" evidence="6">
    <location>
        <begin position="407"/>
        <end position="435"/>
    </location>
</feature>
<keyword evidence="9" id="KW-1185">Reference proteome</keyword>
<dbReference type="PANTHER" id="PTHR23513">
    <property type="entry name" value="INTEGRAL MEMBRANE EFFLUX PROTEIN-RELATED"/>
    <property type="match status" value="1"/>
</dbReference>
<feature type="transmembrane region" description="Helical" evidence="7">
    <location>
        <begin position="49"/>
        <end position="70"/>
    </location>
</feature>
<dbReference type="GO" id="GO:0005886">
    <property type="term" value="C:plasma membrane"/>
    <property type="evidence" value="ECO:0007669"/>
    <property type="project" value="UniProtKB-SubCell"/>
</dbReference>
<feature type="transmembrane region" description="Helical" evidence="7">
    <location>
        <begin position="384"/>
        <end position="403"/>
    </location>
</feature>
<evidence type="ECO:0000256" key="3">
    <source>
        <dbReference type="ARBA" id="ARBA00022692"/>
    </source>
</evidence>
<evidence type="ECO:0000256" key="7">
    <source>
        <dbReference type="SAM" id="Phobius"/>
    </source>
</evidence>
<evidence type="ECO:0000313" key="8">
    <source>
        <dbReference type="EMBL" id="AOP49423.1"/>
    </source>
</evidence>
<sequence>MPRPRTPAAVPAPRSRLPLYLATAFCARLAEEGMAVAVALLALQRAGDAAQGAFVLTAWMAPHVVAAPLVGALATRMRRPRLCYLGALSGFAAAVVTLSLLIARAPAPVTLAVAVAGGACGPVVSGGLSGLIAVLVPAGPRQDRAYALDAAVYNAASVAGPVVVGVTAAVASPGAAMLLLGAVAAGAVAAGAVAAAGGLPYGDARQHTDARPATGLRADLAAGLAALWRVRELRAITAGTCLAFLGIGGLTTTAVLLAAYHGRPGAGGALMTAFAVGAFAGSLALARWRPPLSDPRLATLSLCGTGLALATAALVPSPAVCAALFALAGACDGPLLTATFRIRAAYAPPRARTQIFTLGAGLKITAAACGAAAVGAGAALPPPLLLLAIAAAQLGGALLHTLVRRHQHPGDAHTETPGADPTKEAVSGPVPAERP</sequence>
<proteinExistence type="predicted"/>
<dbReference type="SUPFAM" id="SSF103473">
    <property type="entry name" value="MFS general substrate transporter"/>
    <property type="match status" value="1"/>
</dbReference>
<evidence type="ECO:0000256" key="6">
    <source>
        <dbReference type="SAM" id="MobiDB-lite"/>
    </source>
</evidence>
<keyword evidence="5 7" id="KW-0472">Membrane</keyword>
<dbReference type="InterPro" id="IPR036259">
    <property type="entry name" value="MFS_trans_sf"/>
</dbReference>
<protein>
    <recommendedName>
        <fullName evidence="10">MFS transporter</fullName>
    </recommendedName>
</protein>
<feature type="transmembrane region" description="Helical" evidence="7">
    <location>
        <begin position="355"/>
        <end position="378"/>
    </location>
</feature>
<dbReference type="Pfam" id="PF07690">
    <property type="entry name" value="MFS_1"/>
    <property type="match status" value="1"/>
</dbReference>
<dbReference type="RefSeq" id="WP_069571553.1">
    <property type="nucleotide sequence ID" value="NZ_CP017157.1"/>
</dbReference>
<feature type="transmembrane region" description="Helical" evidence="7">
    <location>
        <begin position="20"/>
        <end position="43"/>
    </location>
</feature>
<feature type="transmembrane region" description="Helical" evidence="7">
    <location>
        <begin position="177"/>
        <end position="201"/>
    </location>
</feature>
<feature type="transmembrane region" description="Helical" evidence="7">
    <location>
        <begin position="82"/>
        <end position="103"/>
    </location>
</feature>
<feature type="transmembrane region" description="Helical" evidence="7">
    <location>
        <begin position="322"/>
        <end position="343"/>
    </location>
</feature>
<reference evidence="8 9" key="1">
    <citation type="submission" date="2016-09" db="EMBL/GenBank/DDBJ databases">
        <title>Complete genome sequencing of Streptomyces lydicus 103 and metabolic pathways analysis of antibiotic biosynthesis.</title>
        <authorList>
            <person name="Jia N."/>
            <person name="Ding M.-Z."/>
            <person name="Gao F."/>
            <person name="Yuan Y.-J."/>
        </authorList>
    </citation>
    <scope>NUCLEOTIDE SEQUENCE [LARGE SCALE GENOMIC DNA]</scope>
    <source>
        <strain evidence="8 9">103</strain>
    </source>
</reference>
<dbReference type="Proteomes" id="UP000094094">
    <property type="component" value="Chromosome"/>
</dbReference>
<feature type="transmembrane region" description="Helical" evidence="7">
    <location>
        <begin position="266"/>
        <end position="285"/>
    </location>
</feature>
<feature type="transmembrane region" description="Helical" evidence="7">
    <location>
        <begin position="235"/>
        <end position="260"/>
    </location>
</feature>
<dbReference type="EMBL" id="CP017157">
    <property type="protein sequence ID" value="AOP49423.1"/>
    <property type="molecule type" value="Genomic_DNA"/>
</dbReference>
<evidence type="ECO:0000256" key="5">
    <source>
        <dbReference type="ARBA" id="ARBA00023136"/>
    </source>
</evidence>
<keyword evidence="4 7" id="KW-1133">Transmembrane helix</keyword>
<dbReference type="InterPro" id="IPR011701">
    <property type="entry name" value="MFS"/>
</dbReference>
<dbReference type="GO" id="GO:0022857">
    <property type="term" value="F:transmembrane transporter activity"/>
    <property type="evidence" value="ECO:0007669"/>
    <property type="project" value="InterPro"/>
</dbReference>
<dbReference type="KEGG" id="slc:SL103_27100"/>
<evidence type="ECO:0008006" key="10">
    <source>
        <dbReference type="Google" id="ProtNLM"/>
    </source>
</evidence>
<feature type="transmembrane region" description="Helical" evidence="7">
    <location>
        <begin position="297"/>
        <end position="316"/>
    </location>
</feature>
<gene>
    <name evidence="8" type="ORF">SL103_27100</name>
</gene>
<organism evidence="8 9">
    <name type="scientific">Streptomyces lydicus</name>
    <dbReference type="NCBI Taxonomy" id="47763"/>
    <lineage>
        <taxon>Bacteria</taxon>
        <taxon>Bacillati</taxon>
        <taxon>Actinomycetota</taxon>
        <taxon>Actinomycetes</taxon>
        <taxon>Kitasatosporales</taxon>
        <taxon>Streptomycetaceae</taxon>
        <taxon>Streptomyces</taxon>
    </lineage>
</organism>
<comment type="subcellular location">
    <subcellularLocation>
        <location evidence="1">Cell membrane</location>
        <topology evidence="1">Multi-pass membrane protein</topology>
    </subcellularLocation>
</comment>
<feature type="transmembrane region" description="Helical" evidence="7">
    <location>
        <begin position="109"/>
        <end position="138"/>
    </location>
</feature>
<evidence type="ECO:0000256" key="1">
    <source>
        <dbReference type="ARBA" id="ARBA00004651"/>
    </source>
</evidence>
<dbReference type="AlphaFoldDB" id="A0A1D7VRN1"/>